<keyword evidence="4" id="KW-1185">Reference proteome</keyword>
<keyword evidence="2" id="KW-0812">Transmembrane</keyword>
<evidence type="ECO:0000313" key="4">
    <source>
        <dbReference type="Proteomes" id="UP001347796"/>
    </source>
</evidence>
<evidence type="ECO:0000313" key="3">
    <source>
        <dbReference type="EMBL" id="KAK6167576.1"/>
    </source>
</evidence>
<feature type="region of interest" description="Disordered" evidence="1">
    <location>
        <begin position="1"/>
        <end position="21"/>
    </location>
</feature>
<sequence>MSIQYQRQYDDDEITADDDPNYRHDLSTTPQALPKVIGIFQVISGFITAFLGTMEVFIIPLTSGENDFITLDKQNCFGAGILAGILMVLTGSTAIRATISNRETTMARFYNLTIITFLLYMGVTLLLIVAYGIGWTTPDKYPPKSHVRELHIYVTISTMFGLFFAMTALVKYFKIVFGKRVRLAQRWLACILCCFPKNENPDVIPKTRQTADANYLM</sequence>
<proteinExistence type="predicted"/>
<feature type="compositionally biased region" description="Acidic residues" evidence="1">
    <location>
        <begin position="10"/>
        <end position="19"/>
    </location>
</feature>
<evidence type="ECO:0000256" key="1">
    <source>
        <dbReference type="SAM" id="MobiDB-lite"/>
    </source>
</evidence>
<feature type="transmembrane region" description="Helical" evidence="2">
    <location>
        <begin position="109"/>
        <end position="132"/>
    </location>
</feature>
<dbReference type="EMBL" id="JAZGQO010000018">
    <property type="protein sequence ID" value="KAK6167576.1"/>
    <property type="molecule type" value="Genomic_DNA"/>
</dbReference>
<comment type="caution">
    <text evidence="3">The sequence shown here is derived from an EMBL/GenBank/DDBJ whole genome shotgun (WGS) entry which is preliminary data.</text>
</comment>
<dbReference type="AlphaFoldDB" id="A0AAN8GCS1"/>
<gene>
    <name evidence="3" type="ORF">SNE40_021569</name>
</gene>
<keyword evidence="2" id="KW-1133">Transmembrane helix</keyword>
<protein>
    <submittedName>
        <fullName evidence="3">Uncharacterized protein</fullName>
    </submittedName>
</protein>
<feature type="transmembrane region" description="Helical" evidence="2">
    <location>
        <begin position="152"/>
        <end position="173"/>
    </location>
</feature>
<reference evidence="3 4" key="1">
    <citation type="submission" date="2024-01" db="EMBL/GenBank/DDBJ databases">
        <title>The genome of the rayed Mediterranean limpet Patella caerulea (Linnaeus, 1758).</title>
        <authorList>
            <person name="Anh-Thu Weber A."/>
            <person name="Halstead-Nussloch G."/>
        </authorList>
    </citation>
    <scope>NUCLEOTIDE SEQUENCE [LARGE SCALE GENOMIC DNA]</scope>
    <source>
        <strain evidence="3">AATW-2023a</strain>
        <tissue evidence="3">Whole specimen</tissue>
    </source>
</reference>
<dbReference type="Proteomes" id="UP001347796">
    <property type="component" value="Unassembled WGS sequence"/>
</dbReference>
<keyword evidence="2" id="KW-0472">Membrane</keyword>
<accession>A0AAN8GCS1</accession>
<feature type="transmembrane region" description="Helical" evidence="2">
    <location>
        <begin position="79"/>
        <end position="97"/>
    </location>
</feature>
<feature type="transmembrane region" description="Helical" evidence="2">
    <location>
        <begin position="36"/>
        <end position="59"/>
    </location>
</feature>
<evidence type="ECO:0000256" key="2">
    <source>
        <dbReference type="SAM" id="Phobius"/>
    </source>
</evidence>
<name>A0AAN8GCS1_PATCE</name>
<organism evidence="3 4">
    <name type="scientific">Patella caerulea</name>
    <name type="common">Rayed Mediterranean limpet</name>
    <dbReference type="NCBI Taxonomy" id="87958"/>
    <lineage>
        <taxon>Eukaryota</taxon>
        <taxon>Metazoa</taxon>
        <taxon>Spiralia</taxon>
        <taxon>Lophotrochozoa</taxon>
        <taxon>Mollusca</taxon>
        <taxon>Gastropoda</taxon>
        <taxon>Patellogastropoda</taxon>
        <taxon>Patelloidea</taxon>
        <taxon>Patellidae</taxon>
        <taxon>Patella</taxon>
    </lineage>
</organism>